<dbReference type="GO" id="GO:0016787">
    <property type="term" value="F:hydrolase activity"/>
    <property type="evidence" value="ECO:0007669"/>
    <property type="project" value="UniProtKB-KW"/>
</dbReference>
<dbReference type="Gene3D" id="2.40.260.10">
    <property type="entry name" value="Sortase"/>
    <property type="match status" value="1"/>
</dbReference>
<evidence type="ECO:0008006" key="6">
    <source>
        <dbReference type="Google" id="ProtNLM"/>
    </source>
</evidence>
<sequence length="406" mass="45574">MATKRVYVYSSSEAIRTERQRPLIFAGFNLFFSICGHIVQDIAQSFSPAVLRQTALELATLGKPPGQPGIGEKTATQQAKTHLENLVQPESKPKSEPKLQLSGVVYLSPTAVLDHAEPWKVISAHRQKHQTSKHISSAPALTPLDDLALTLWVQKKKLELVSKKTWYRVEHTATPYLETTKELFEPLQVVFARIPPRLAYSVGSVMVGIALFSTIFFGAPFFALELRSLVFRVTSPLIPTADPNTKPTVFSEVSTPEQNKQFSIRIPMIGVDSQVTSNVDMNNPKEYEEALKHGVAHAKGTGLPGDDGGINKTIVIFSHSTNGSWNITKYNALFYSLKDLKEEDQIQVWFWGKEYWYKVKEKKVIEPNDVSFLEPQMDTEKLILQTCWPPGTISKRLLIVAERVQN</sequence>
<evidence type="ECO:0000256" key="3">
    <source>
        <dbReference type="SAM" id="Phobius"/>
    </source>
</evidence>
<evidence type="ECO:0000256" key="1">
    <source>
        <dbReference type="ARBA" id="ARBA00022801"/>
    </source>
</evidence>
<keyword evidence="3" id="KW-0472">Membrane</keyword>
<dbReference type="InterPro" id="IPR005754">
    <property type="entry name" value="Sortase"/>
</dbReference>
<dbReference type="EMBL" id="MGGF01000024">
    <property type="protein sequence ID" value="OGM21807.1"/>
    <property type="molecule type" value="Genomic_DNA"/>
</dbReference>
<dbReference type="Pfam" id="PF04203">
    <property type="entry name" value="Sortase"/>
    <property type="match status" value="1"/>
</dbReference>
<accession>A0A1F7Y398</accession>
<organism evidence="4 5">
    <name type="scientific">Candidatus Woesebacteria bacterium RIFCSPHIGHO2_01_FULL_38_9b</name>
    <dbReference type="NCBI Taxonomy" id="1802493"/>
    <lineage>
        <taxon>Bacteria</taxon>
        <taxon>Candidatus Woeseibacteriota</taxon>
    </lineage>
</organism>
<name>A0A1F7Y398_9BACT</name>
<feature type="transmembrane region" description="Helical" evidence="3">
    <location>
        <begin position="198"/>
        <end position="224"/>
    </location>
</feature>
<evidence type="ECO:0000313" key="4">
    <source>
        <dbReference type="EMBL" id="OGM21807.1"/>
    </source>
</evidence>
<proteinExistence type="predicted"/>
<evidence type="ECO:0000256" key="2">
    <source>
        <dbReference type="SAM" id="MobiDB-lite"/>
    </source>
</evidence>
<dbReference type="Proteomes" id="UP000178750">
    <property type="component" value="Unassembled WGS sequence"/>
</dbReference>
<protein>
    <recommendedName>
        <fullName evidence="6">Sortase</fullName>
    </recommendedName>
</protein>
<comment type="caution">
    <text evidence="4">The sequence shown here is derived from an EMBL/GenBank/DDBJ whole genome shotgun (WGS) entry which is preliminary data.</text>
</comment>
<keyword evidence="3" id="KW-0812">Transmembrane</keyword>
<keyword evidence="1" id="KW-0378">Hydrolase</keyword>
<gene>
    <name evidence="4" type="ORF">A2863_04315</name>
</gene>
<dbReference type="InterPro" id="IPR023365">
    <property type="entry name" value="Sortase_dom-sf"/>
</dbReference>
<feature type="region of interest" description="Disordered" evidence="2">
    <location>
        <begin position="62"/>
        <end position="96"/>
    </location>
</feature>
<dbReference type="NCBIfam" id="TIGR01076">
    <property type="entry name" value="sortase_fam"/>
    <property type="match status" value="1"/>
</dbReference>
<keyword evidence="3" id="KW-1133">Transmembrane helix</keyword>
<reference evidence="4 5" key="1">
    <citation type="journal article" date="2016" name="Nat. Commun.">
        <title>Thousands of microbial genomes shed light on interconnected biogeochemical processes in an aquifer system.</title>
        <authorList>
            <person name="Anantharaman K."/>
            <person name="Brown C.T."/>
            <person name="Hug L.A."/>
            <person name="Sharon I."/>
            <person name="Castelle C.J."/>
            <person name="Probst A.J."/>
            <person name="Thomas B.C."/>
            <person name="Singh A."/>
            <person name="Wilkins M.J."/>
            <person name="Karaoz U."/>
            <person name="Brodie E.L."/>
            <person name="Williams K.H."/>
            <person name="Hubbard S.S."/>
            <person name="Banfield J.F."/>
        </authorList>
    </citation>
    <scope>NUCLEOTIDE SEQUENCE [LARGE SCALE GENOMIC DNA]</scope>
</reference>
<evidence type="ECO:0000313" key="5">
    <source>
        <dbReference type="Proteomes" id="UP000178750"/>
    </source>
</evidence>
<dbReference type="SUPFAM" id="SSF63817">
    <property type="entry name" value="Sortase"/>
    <property type="match status" value="1"/>
</dbReference>
<dbReference type="AlphaFoldDB" id="A0A1F7Y398"/>